<reference evidence="1" key="1">
    <citation type="journal article" date="2020" name="Stud. Mycol.">
        <title>101 Dothideomycetes genomes: a test case for predicting lifestyles and emergence of pathogens.</title>
        <authorList>
            <person name="Haridas S."/>
            <person name="Albert R."/>
            <person name="Binder M."/>
            <person name="Bloem J."/>
            <person name="Labutti K."/>
            <person name="Salamov A."/>
            <person name="Andreopoulos B."/>
            <person name="Baker S."/>
            <person name="Barry K."/>
            <person name="Bills G."/>
            <person name="Bluhm B."/>
            <person name="Cannon C."/>
            <person name="Castanera R."/>
            <person name="Culley D."/>
            <person name="Daum C."/>
            <person name="Ezra D."/>
            <person name="Gonzalez J."/>
            <person name="Henrissat B."/>
            <person name="Kuo A."/>
            <person name="Liang C."/>
            <person name="Lipzen A."/>
            <person name="Lutzoni F."/>
            <person name="Magnuson J."/>
            <person name="Mondo S."/>
            <person name="Nolan M."/>
            <person name="Ohm R."/>
            <person name="Pangilinan J."/>
            <person name="Park H.-J."/>
            <person name="Ramirez L."/>
            <person name="Alfaro M."/>
            <person name="Sun H."/>
            <person name="Tritt A."/>
            <person name="Yoshinaga Y."/>
            <person name="Zwiers L.-H."/>
            <person name="Turgeon B."/>
            <person name="Goodwin S."/>
            <person name="Spatafora J."/>
            <person name="Crous P."/>
            <person name="Grigoriev I."/>
        </authorList>
    </citation>
    <scope>NUCLEOTIDE SEQUENCE</scope>
    <source>
        <strain evidence="1">CBS 175.79</strain>
    </source>
</reference>
<dbReference type="GeneID" id="54278282"/>
<dbReference type="EMBL" id="ML978067">
    <property type="protein sequence ID" value="KAF2019416.1"/>
    <property type="molecule type" value="Genomic_DNA"/>
</dbReference>
<protein>
    <submittedName>
        <fullName evidence="1">Uncharacterized protein</fullName>
    </submittedName>
</protein>
<dbReference type="Proteomes" id="UP000799778">
    <property type="component" value="Unassembled WGS sequence"/>
</dbReference>
<accession>A0A6A5Y2F9</accession>
<keyword evidence="2" id="KW-1185">Reference proteome</keyword>
<organism evidence="1 2">
    <name type="scientific">Aaosphaeria arxii CBS 175.79</name>
    <dbReference type="NCBI Taxonomy" id="1450172"/>
    <lineage>
        <taxon>Eukaryota</taxon>
        <taxon>Fungi</taxon>
        <taxon>Dikarya</taxon>
        <taxon>Ascomycota</taxon>
        <taxon>Pezizomycotina</taxon>
        <taxon>Dothideomycetes</taxon>
        <taxon>Pleosporomycetidae</taxon>
        <taxon>Pleosporales</taxon>
        <taxon>Pleosporales incertae sedis</taxon>
        <taxon>Aaosphaeria</taxon>
    </lineage>
</organism>
<evidence type="ECO:0000313" key="1">
    <source>
        <dbReference type="EMBL" id="KAF2019416.1"/>
    </source>
</evidence>
<name>A0A6A5Y2F9_9PLEO</name>
<proteinExistence type="predicted"/>
<dbReference type="RefSeq" id="XP_033387755.1">
    <property type="nucleotide sequence ID" value="XM_033520885.1"/>
</dbReference>
<sequence length="73" mass="7904">MPDTHHSSNWQLVQNTPGLIRTNSESYSSPSLPMSAGIARTNSDLIAAPRPVPAAQLLNHRNGRVQWNLGSEG</sequence>
<dbReference type="AlphaFoldDB" id="A0A6A5Y2F9"/>
<evidence type="ECO:0000313" key="2">
    <source>
        <dbReference type="Proteomes" id="UP000799778"/>
    </source>
</evidence>
<gene>
    <name evidence="1" type="ORF">BU24DRAFT_119719</name>
</gene>